<comment type="caution">
    <text evidence="2">The sequence shown here is derived from an EMBL/GenBank/DDBJ whole genome shotgun (WGS) entry which is preliminary data.</text>
</comment>
<evidence type="ECO:0000313" key="3">
    <source>
        <dbReference type="Proteomes" id="UP000318422"/>
    </source>
</evidence>
<dbReference type="EMBL" id="BJNV01000002">
    <property type="protein sequence ID" value="GEC93953.1"/>
    <property type="molecule type" value="Genomic_DNA"/>
</dbReference>
<keyword evidence="3" id="KW-1185">Reference proteome</keyword>
<gene>
    <name evidence="2" type="ORF">ZRA01_00260</name>
</gene>
<dbReference type="OrthoDB" id="5297256at2"/>
<dbReference type="Proteomes" id="UP000318422">
    <property type="component" value="Unassembled WGS sequence"/>
</dbReference>
<evidence type="ECO:0008006" key="4">
    <source>
        <dbReference type="Google" id="ProtNLM"/>
    </source>
</evidence>
<evidence type="ECO:0000256" key="1">
    <source>
        <dbReference type="SAM" id="SignalP"/>
    </source>
</evidence>
<organism evidence="2 3">
    <name type="scientific">Zoogloea ramigera</name>
    <dbReference type="NCBI Taxonomy" id="350"/>
    <lineage>
        <taxon>Bacteria</taxon>
        <taxon>Pseudomonadati</taxon>
        <taxon>Pseudomonadota</taxon>
        <taxon>Betaproteobacteria</taxon>
        <taxon>Rhodocyclales</taxon>
        <taxon>Zoogloeaceae</taxon>
        <taxon>Zoogloea</taxon>
    </lineage>
</organism>
<accession>A0A4Y4CRU1</accession>
<proteinExistence type="predicted"/>
<keyword evidence="1" id="KW-0732">Signal</keyword>
<dbReference type="RefSeq" id="WP_141348721.1">
    <property type="nucleotide sequence ID" value="NZ_BJNV01000002.1"/>
</dbReference>
<feature type="signal peptide" evidence="1">
    <location>
        <begin position="1"/>
        <end position="19"/>
    </location>
</feature>
<dbReference type="AlphaFoldDB" id="A0A4Y4CRU1"/>
<feature type="chain" id="PRO_5021215080" description="Lipoprotein" evidence="1">
    <location>
        <begin position="20"/>
        <end position="180"/>
    </location>
</feature>
<evidence type="ECO:0000313" key="2">
    <source>
        <dbReference type="EMBL" id="GEC93953.1"/>
    </source>
</evidence>
<protein>
    <recommendedName>
        <fullName evidence="4">Lipoprotein</fullName>
    </recommendedName>
</protein>
<name>A0A4Y4CRU1_ZOORA</name>
<sequence>MNPLAHGLKPLLTSLAALALGACAQFGGPPLEPGVSTLADLQRSLGTPAMRWRETDGGEQLAYPRGPMGVHTWMARTDAGGRLVSIDNVMQPRYFARIQAGMSQDEVLRVLGPSYPGWTIYFKARDELVWEWRYCDDWAEPARFSVLFDATSGKVRTTISLTERQSLPFGRGDRREWCGR</sequence>
<reference evidence="2 3" key="1">
    <citation type="submission" date="2019-06" db="EMBL/GenBank/DDBJ databases">
        <title>Whole genome shotgun sequence of Zoogloea ramigera NBRC 15342.</title>
        <authorList>
            <person name="Hosoyama A."/>
            <person name="Uohara A."/>
            <person name="Ohji S."/>
            <person name="Ichikawa N."/>
        </authorList>
    </citation>
    <scope>NUCLEOTIDE SEQUENCE [LARGE SCALE GENOMIC DNA]</scope>
    <source>
        <strain evidence="2 3">NBRC 15342</strain>
    </source>
</reference>